<evidence type="ECO:0000313" key="2">
    <source>
        <dbReference type="EMBL" id="EEY16991.1"/>
    </source>
</evidence>
<dbReference type="Proteomes" id="UP000008698">
    <property type="component" value="Unassembled WGS sequence"/>
</dbReference>
<dbReference type="GeneID" id="9533112"/>
<reference evidence="3" key="1">
    <citation type="journal article" date="2011" name="PLoS Pathog.">
        <title>Comparative genomics yields insights into niche adaptation of plant vascular wilt pathogens.</title>
        <authorList>
            <person name="Klosterman S.J."/>
            <person name="Subbarao K.V."/>
            <person name="Kang S."/>
            <person name="Veronese P."/>
            <person name="Gold S.E."/>
            <person name="Thomma B.P.H.J."/>
            <person name="Chen Z."/>
            <person name="Henrissat B."/>
            <person name="Lee Y.-H."/>
            <person name="Park J."/>
            <person name="Garcia-Pedrajas M.D."/>
            <person name="Barbara D.J."/>
            <person name="Anchieta A."/>
            <person name="de Jonge R."/>
            <person name="Santhanam P."/>
            <person name="Maruthachalam K."/>
            <person name="Atallah Z."/>
            <person name="Amyotte S.G."/>
            <person name="Paz Z."/>
            <person name="Inderbitzin P."/>
            <person name="Hayes R.J."/>
            <person name="Heiman D.I."/>
            <person name="Young S."/>
            <person name="Zeng Q."/>
            <person name="Engels R."/>
            <person name="Galagan J."/>
            <person name="Cuomo C.A."/>
            <person name="Dobinson K.F."/>
            <person name="Ma L.-J."/>
        </authorList>
    </citation>
    <scope>NUCLEOTIDE SEQUENCE [LARGE SCALE GENOMIC DNA]</scope>
    <source>
        <strain evidence="3">VaMs.102 / ATCC MYA-4576 / FGSC 10136</strain>
    </source>
</reference>
<dbReference type="eggNOG" id="KOG4157">
    <property type="taxonomic scope" value="Eukaryota"/>
</dbReference>
<dbReference type="OrthoDB" id="2019572at2759"/>
<keyword evidence="3" id="KW-1185">Reference proteome</keyword>
<gene>
    <name evidence="2" type="ORF">VDBG_03100</name>
</gene>
<evidence type="ECO:0000313" key="3">
    <source>
        <dbReference type="Proteomes" id="UP000008698"/>
    </source>
</evidence>
<dbReference type="HOGENOM" id="CLU_2544330_0_0_1"/>
<feature type="compositionally biased region" description="Polar residues" evidence="1">
    <location>
        <begin position="40"/>
        <end position="50"/>
    </location>
</feature>
<organism evidence="3">
    <name type="scientific">Verticillium alfalfae (strain VaMs.102 / ATCC MYA-4576 / FGSC 10136)</name>
    <name type="common">Verticillium wilt of alfalfa</name>
    <name type="synonym">Verticillium albo-atrum</name>
    <dbReference type="NCBI Taxonomy" id="526221"/>
    <lineage>
        <taxon>Eukaryota</taxon>
        <taxon>Fungi</taxon>
        <taxon>Dikarya</taxon>
        <taxon>Ascomycota</taxon>
        <taxon>Pezizomycotina</taxon>
        <taxon>Sordariomycetes</taxon>
        <taxon>Hypocreomycetidae</taxon>
        <taxon>Glomerellales</taxon>
        <taxon>Plectosphaerellaceae</taxon>
        <taxon>Verticillium</taxon>
    </lineage>
</organism>
<accession>C9SD26</accession>
<dbReference type="STRING" id="526221.C9SD26"/>
<name>C9SD26_VERA1</name>
<dbReference type="RefSeq" id="XP_003006961.1">
    <property type="nucleotide sequence ID" value="XM_003006915.1"/>
</dbReference>
<proteinExistence type="predicted"/>
<sequence>MAAIAGAIFWWVRRKRNSEIEEEHRRNAAVNSFIAGAKPPSSSGGISMTDSRMDPGFAHRRMSDGSIADNQDYSRKILRVTNA</sequence>
<dbReference type="KEGG" id="val:VDBG_03100"/>
<dbReference type="AlphaFoldDB" id="C9SD26"/>
<dbReference type="EMBL" id="DS985216">
    <property type="protein sequence ID" value="EEY16991.1"/>
    <property type="molecule type" value="Genomic_DNA"/>
</dbReference>
<protein>
    <submittedName>
        <fullName evidence="2">Uncharacterized protein</fullName>
    </submittedName>
</protein>
<feature type="region of interest" description="Disordered" evidence="1">
    <location>
        <begin position="31"/>
        <end position="65"/>
    </location>
</feature>
<evidence type="ECO:0000256" key="1">
    <source>
        <dbReference type="SAM" id="MobiDB-lite"/>
    </source>
</evidence>